<evidence type="ECO:0000259" key="8">
    <source>
        <dbReference type="PROSITE" id="PS50110"/>
    </source>
</evidence>
<dbReference type="GO" id="GO:0006355">
    <property type="term" value="P:regulation of DNA-templated transcription"/>
    <property type="evidence" value="ECO:0007669"/>
    <property type="project" value="InterPro"/>
</dbReference>
<dbReference type="PANTHER" id="PTHR48111">
    <property type="entry name" value="REGULATOR OF RPOS"/>
    <property type="match status" value="1"/>
</dbReference>
<dbReference type="Proteomes" id="UP001155057">
    <property type="component" value="Unassembled WGS sequence"/>
</dbReference>
<dbReference type="GO" id="GO:0032993">
    <property type="term" value="C:protein-DNA complex"/>
    <property type="evidence" value="ECO:0007669"/>
    <property type="project" value="TreeGrafter"/>
</dbReference>
<dbReference type="InterPro" id="IPR039420">
    <property type="entry name" value="WalR-like"/>
</dbReference>
<dbReference type="InterPro" id="IPR036388">
    <property type="entry name" value="WH-like_DNA-bd_sf"/>
</dbReference>
<dbReference type="EMBL" id="JANUAU010000003">
    <property type="protein sequence ID" value="MCS3677196.1"/>
    <property type="molecule type" value="Genomic_DNA"/>
</dbReference>
<dbReference type="Proteomes" id="UP001155010">
    <property type="component" value="Unassembled WGS sequence"/>
</dbReference>
<keyword evidence="3" id="KW-0805">Transcription regulation</keyword>
<dbReference type="EMBL" id="JANUAE010000022">
    <property type="protein sequence ID" value="MCS3711993.1"/>
    <property type="molecule type" value="Genomic_DNA"/>
</dbReference>
<dbReference type="EMBL" id="JANUBF010000004">
    <property type="protein sequence ID" value="MCS4035733.1"/>
    <property type="molecule type" value="Genomic_DNA"/>
</dbReference>
<dbReference type="Gene3D" id="1.10.10.10">
    <property type="entry name" value="Winged helix-like DNA-binding domain superfamily/Winged helix DNA-binding domain"/>
    <property type="match status" value="1"/>
</dbReference>
<dbReference type="AlphaFoldDB" id="A0A840ELA1"/>
<evidence type="ECO:0000313" key="15">
    <source>
        <dbReference type="Proteomes" id="UP001155010"/>
    </source>
</evidence>
<dbReference type="Pfam" id="PF00072">
    <property type="entry name" value="Response_reg"/>
    <property type="match status" value="1"/>
</dbReference>
<dbReference type="Proteomes" id="UP001155040">
    <property type="component" value="Unassembled WGS sequence"/>
</dbReference>
<evidence type="ECO:0000313" key="13">
    <source>
        <dbReference type="EMBL" id="MCS4035733.1"/>
    </source>
</evidence>
<evidence type="ECO:0000256" key="1">
    <source>
        <dbReference type="ARBA" id="ARBA00022553"/>
    </source>
</evidence>
<dbReference type="EMBL" id="JANTZM010000006">
    <property type="protein sequence ID" value="MCS4157593.1"/>
    <property type="molecule type" value="Genomic_DNA"/>
</dbReference>
<keyword evidence="4 7" id="KW-0238">DNA-binding</keyword>
<dbReference type="PROSITE" id="PS51755">
    <property type="entry name" value="OMPR_PHOB"/>
    <property type="match status" value="1"/>
</dbReference>
<evidence type="ECO:0000313" key="12">
    <source>
        <dbReference type="EMBL" id="MCS3950125.1"/>
    </source>
</evidence>
<dbReference type="GO" id="GO:0000976">
    <property type="term" value="F:transcription cis-regulatory region binding"/>
    <property type="evidence" value="ECO:0007669"/>
    <property type="project" value="TreeGrafter"/>
</dbReference>
<sequence>MSDSDPEGPSLLVVEDDSELSTSLLLYLESEGYEVTLAETGETALEEATRLPGYDLIVLDAKLPDLSGFEVLRQSRDDGVRTPVLMLTGLGDHEHKMRGFQVGADDYLTKPFETEELVARIDVLLRREAEATDETGTFRVGGLRVDLEEDDVSRDGEPVDLTDLEYKLLAYLLRRRGRTATREQILRDVWDLPTEVETRTIDRHVNALRDVMDGEAEDEWPIQSVYGIGYKLEGAERTTGSEQETV</sequence>
<dbReference type="CDD" id="cd00383">
    <property type="entry name" value="trans_reg_C"/>
    <property type="match status" value="1"/>
</dbReference>
<evidence type="ECO:0000256" key="3">
    <source>
        <dbReference type="ARBA" id="ARBA00023015"/>
    </source>
</evidence>
<evidence type="ECO:0000256" key="6">
    <source>
        <dbReference type="PROSITE-ProRule" id="PRU00169"/>
    </source>
</evidence>
<dbReference type="SMART" id="SM00448">
    <property type="entry name" value="REC"/>
    <property type="match status" value="1"/>
</dbReference>
<dbReference type="InterPro" id="IPR001789">
    <property type="entry name" value="Sig_transdc_resp-reg_receiver"/>
</dbReference>
<keyword evidence="5" id="KW-0804">Transcription</keyword>
<evidence type="ECO:0000313" key="10">
    <source>
        <dbReference type="EMBL" id="MCS3677196.1"/>
    </source>
</evidence>
<proteinExistence type="predicted"/>
<gene>
    <name evidence="11" type="ORF">GGP61_003629</name>
    <name evidence="10" type="ORF">GGP71_001112</name>
    <name evidence="12" type="ORF">GGP83_000051</name>
    <name evidence="14" type="ORF">GGP99_001553</name>
    <name evidence="13" type="ORF">GGQ01_000782</name>
</gene>
<dbReference type="SMART" id="SM00862">
    <property type="entry name" value="Trans_reg_C"/>
    <property type="match status" value="1"/>
</dbReference>
<feature type="domain" description="Response regulatory" evidence="8">
    <location>
        <begin position="10"/>
        <end position="125"/>
    </location>
</feature>
<dbReference type="SUPFAM" id="SSF52172">
    <property type="entry name" value="CheY-like"/>
    <property type="match status" value="1"/>
</dbReference>
<evidence type="ECO:0000259" key="9">
    <source>
        <dbReference type="PROSITE" id="PS51755"/>
    </source>
</evidence>
<dbReference type="PANTHER" id="PTHR48111:SF1">
    <property type="entry name" value="TWO-COMPONENT RESPONSE REGULATOR ORR33"/>
    <property type="match status" value="1"/>
</dbReference>
<dbReference type="InterPro" id="IPR001867">
    <property type="entry name" value="OmpR/PhoB-type_DNA-bd"/>
</dbReference>
<evidence type="ECO:0000256" key="2">
    <source>
        <dbReference type="ARBA" id="ARBA00023012"/>
    </source>
</evidence>
<feature type="modified residue" description="4-aspartylphosphate" evidence="6">
    <location>
        <position position="60"/>
    </location>
</feature>
<organism evidence="12 15">
    <name type="scientific">Salinibacter ruber</name>
    <dbReference type="NCBI Taxonomy" id="146919"/>
    <lineage>
        <taxon>Bacteria</taxon>
        <taxon>Pseudomonadati</taxon>
        <taxon>Rhodothermota</taxon>
        <taxon>Rhodothermia</taxon>
        <taxon>Rhodothermales</taxon>
        <taxon>Salinibacteraceae</taxon>
        <taxon>Salinibacter</taxon>
    </lineage>
</organism>
<dbReference type="RefSeq" id="WP_011405204.1">
    <property type="nucleotide sequence ID" value="NZ_CALTRV010000009.1"/>
</dbReference>
<protein>
    <submittedName>
        <fullName evidence="12">DNA-binding response OmpR family regulator</fullName>
    </submittedName>
</protein>
<comment type="caution">
    <text evidence="12">The sequence shown here is derived from an EMBL/GenBank/DDBJ whole genome shotgun (WGS) entry which is preliminary data.</text>
</comment>
<dbReference type="GO" id="GO:0005829">
    <property type="term" value="C:cytosol"/>
    <property type="evidence" value="ECO:0007669"/>
    <property type="project" value="TreeGrafter"/>
</dbReference>
<evidence type="ECO:0000313" key="14">
    <source>
        <dbReference type="EMBL" id="MCS4157593.1"/>
    </source>
</evidence>
<keyword evidence="1 6" id="KW-0597">Phosphoprotein</keyword>
<dbReference type="Gene3D" id="6.10.250.690">
    <property type="match status" value="1"/>
</dbReference>
<keyword evidence="2" id="KW-0902">Two-component regulatory system</keyword>
<dbReference type="PROSITE" id="PS50110">
    <property type="entry name" value="RESPONSE_REGULATORY"/>
    <property type="match status" value="1"/>
</dbReference>
<dbReference type="Proteomes" id="UP001155110">
    <property type="component" value="Unassembled WGS sequence"/>
</dbReference>
<dbReference type="Proteomes" id="UP001155027">
    <property type="component" value="Unassembled WGS sequence"/>
</dbReference>
<dbReference type="InterPro" id="IPR011006">
    <property type="entry name" value="CheY-like_superfamily"/>
</dbReference>
<evidence type="ECO:0000256" key="5">
    <source>
        <dbReference type="ARBA" id="ARBA00023163"/>
    </source>
</evidence>
<dbReference type="GeneID" id="83729512"/>
<dbReference type="EMBL" id="JANUBB010000001">
    <property type="protein sequence ID" value="MCS3950125.1"/>
    <property type="molecule type" value="Genomic_DNA"/>
</dbReference>
<reference evidence="12" key="1">
    <citation type="submission" date="2022-08" db="EMBL/GenBank/DDBJ databases">
        <title>Genomic Encyclopedia of Type Strains, Phase V (KMG-V): Genome sequencing to study the core and pangenomes of soil and plant-associated prokaryotes.</title>
        <authorList>
            <person name="Whitman W."/>
        </authorList>
    </citation>
    <scope>NUCLEOTIDE SEQUENCE</scope>
    <source>
        <strain evidence="10">0</strain>
        <strain evidence="12">SP2017</strain>
        <strain evidence="14">SP3002</strain>
        <strain evidence="13">SP3012</strain>
        <strain evidence="11">SP3049</strain>
    </source>
</reference>
<accession>A0A840ELA1</accession>
<dbReference type="GO" id="GO:0000156">
    <property type="term" value="F:phosphorelay response regulator activity"/>
    <property type="evidence" value="ECO:0007669"/>
    <property type="project" value="TreeGrafter"/>
</dbReference>
<evidence type="ECO:0000256" key="4">
    <source>
        <dbReference type="ARBA" id="ARBA00023125"/>
    </source>
</evidence>
<dbReference type="SUPFAM" id="SSF46894">
    <property type="entry name" value="C-terminal effector domain of the bipartite response regulators"/>
    <property type="match status" value="1"/>
</dbReference>
<evidence type="ECO:0000256" key="7">
    <source>
        <dbReference type="PROSITE-ProRule" id="PRU01091"/>
    </source>
</evidence>
<dbReference type="Pfam" id="PF00486">
    <property type="entry name" value="Trans_reg_C"/>
    <property type="match status" value="1"/>
</dbReference>
<dbReference type="InterPro" id="IPR016032">
    <property type="entry name" value="Sig_transdc_resp-reg_C-effctor"/>
</dbReference>
<dbReference type="Gene3D" id="3.40.50.2300">
    <property type="match status" value="1"/>
</dbReference>
<name>A0A840ELA1_9BACT</name>
<feature type="DNA-binding region" description="OmpR/PhoB-type" evidence="7">
    <location>
        <begin position="135"/>
        <end position="234"/>
    </location>
</feature>
<evidence type="ECO:0000313" key="11">
    <source>
        <dbReference type="EMBL" id="MCS3711993.1"/>
    </source>
</evidence>
<feature type="domain" description="OmpR/PhoB-type" evidence="9">
    <location>
        <begin position="135"/>
        <end position="234"/>
    </location>
</feature>